<evidence type="ECO:0000256" key="2">
    <source>
        <dbReference type="ARBA" id="ARBA00012513"/>
    </source>
</evidence>
<dbReference type="EMBL" id="CP118375">
    <property type="protein sequence ID" value="WFD42246.1"/>
    <property type="molecule type" value="Genomic_DNA"/>
</dbReference>
<evidence type="ECO:0000256" key="7">
    <source>
        <dbReference type="ARBA" id="ARBA00022840"/>
    </source>
</evidence>
<evidence type="ECO:0000256" key="6">
    <source>
        <dbReference type="ARBA" id="ARBA00022777"/>
    </source>
</evidence>
<feature type="compositionally biased region" description="Low complexity" evidence="10">
    <location>
        <begin position="1115"/>
        <end position="1125"/>
    </location>
</feature>
<dbReference type="InterPro" id="IPR039046">
    <property type="entry name" value="PDPK1"/>
</dbReference>
<feature type="region of interest" description="Disordered" evidence="10">
    <location>
        <begin position="144"/>
        <end position="167"/>
    </location>
</feature>
<dbReference type="Gene3D" id="2.30.29.30">
    <property type="entry name" value="Pleckstrin-homology domain (PH domain)/Phosphotyrosine-binding domain (PTB)"/>
    <property type="match status" value="1"/>
</dbReference>
<dbReference type="InterPro" id="IPR011009">
    <property type="entry name" value="Kinase-like_dom_sf"/>
</dbReference>
<keyword evidence="13" id="KW-1185">Reference proteome</keyword>
<comment type="catalytic activity">
    <reaction evidence="8">
        <text>L-threonyl-[protein] + ATP = O-phospho-L-threonyl-[protein] + ADP + H(+)</text>
        <dbReference type="Rhea" id="RHEA:46608"/>
        <dbReference type="Rhea" id="RHEA-COMP:11060"/>
        <dbReference type="Rhea" id="RHEA-COMP:11605"/>
        <dbReference type="ChEBI" id="CHEBI:15378"/>
        <dbReference type="ChEBI" id="CHEBI:30013"/>
        <dbReference type="ChEBI" id="CHEBI:30616"/>
        <dbReference type="ChEBI" id="CHEBI:61977"/>
        <dbReference type="ChEBI" id="CHEBI:456216"/>
        <dbReference type="EC" id="2.7.11.1"/>
    </reaction>
</comment>
<dbReference type="PROSITE" id="PS50011">
    <property type="entry name" value="PROTEIN_KINASE_DOM"/>
    <property type="match status" value="1"/>
</dbReference>
<feature type="compositionally biased region" description="Polar residues" evidence="10">
    <location>
        <begin position="485"/>
        <end position="501"/>
    </location>
</feature>
<feature type="compositionally biased region" description="Polar residues" evidence="10">
    <location>
        <begin position="321"/>
        <end position="350"/>
    </location>
</feature>
<feature type="region of interest" description="Disordered" evidence="10">
    <location>
        <begin position="268"/>
        <end position="350"/>
    </location>
</feature>
<dbReference type="PROSITE" id="PS00108">
    <property type="entry name" value="PROTEIN_KINASE_ST"/>
    <property type="match status" value="1"/>
</dbReference>
<feature type="region of interest" description="Disordered" evidence="10">
    <location>
        <begin position="561"/>
        <end position="582"/>
    </location>
</feature>
<keyword evidence="5" id="KW-0547">Nucleotide-binding</keyword>
<feature type="compositionally biased region" description="Basic and acidic residues" evidence="10">
    <location>
        <begin position="981"/>
        <end position="990"/>
    </location>
</feature>
<feature type="compositionally biased region" description="Low complexity" evidence="10">
    <location>
        <begin position="961"/>
        <end position="980"/>
    </location>
</feature>
<reference evidence="12" key="1">
    <citation type="submission" date="2023-02" db="EMBL/GenBank/DDBJ databases">
        <title>Mating type loci evolution in Malassezia.</title>
        <authorList>
            <person name="Coelho M.A."/>
        </authorList>
    </citation>
    <scope>NUCLEOTIDE SEQUENCE</scope>
    <source>
        <strain evidence="12">CBS 14136</strain>
    </source>
</reference>
<dbReference type="PANTHER" id="PTHR24356:SF163">
    <property type="entry name" value="3-PHOSPHOINOSITIDE-DEPENDENT PROTEIN KINASE 1-RELATED"/>
    <property type="match status" value="1"/>
</dbReference>
<dbReference type="GO" id="GO:0005524">
    <property type="term" value="F:ATP binding"/>
    <property type="evidence" value="ECO:0007669"/>
    <property type="project" value="UniProtKB-KW"/>
</dbReference>
<feature type="compositionally biased region" description="Low complexity" evidence="10">
    <location>
        <begin position="457"/>
        <end position="473"/>
    </location>
</feature>
<evidence type="ECO:0000256" key="9">
    <source>
        <dbReference type="ARBA" id="ARBA00048679"/>
    </source>
</evidence>
<dbReference type="Gene3D" id="3.30.200.20">
    <property type="entry name" value="Phosphorylase Kinase, domain 1"/>
    <property type="match status" value="1"/>
</dbReference>
<sequence length="1249" mass="137254">MEAEGSHSHSTPSGALNASPMRSSDVQGINCEKPLPNAPLRSLLSDENSSSKQGTNSPSHVSSRHAPLASDNESGIERSRSTSSTSSANSTSSIEAAPFRAPPRGNLRGSYGVLPSINATPATNFDDPGQNSLPYTNNQFWTVDGTGASKVANPPSTSARDSPESPMRLRVEGAEGSFPKPAPPVRGATPRIKHVVKPVSDTWIYRNGPGLSNVKRSPKLRPLVDDASSEKTLQSMSYLTSMRRNSSQTGNANPTMDAHAISITHSMPAWQRPPSSASYQSRQGETVRDNRSVMSGGSDRPVNLGLERSASLIPSDLDDPTSITPEYSRNTASKTNYLPSYTTNQPTSMQMTPAETVRMEAKAGEAELPDDPKLMRSAEDQGRWRSRTQKWVQDLQTTQISDPNIGQASSYTTRTIPKDFQRDSDNKTPHTENNTSKRDTNTSNLSDWTLDARRMQSLDISPSSSSRIPTPSLQDFRTDVRHPSPSHSWRNSGVNTKNANLSPRADGGGLRPIPSMSKQMGYDNQVESTTNTLNMGIPPGKTNGNEIKLSLPSPQIIPPRTPPPLLEPGGSETSVLKRTSQRRRTPDDFVFGEVLGEGSYSTVLKAWDVHDLPPDQRQAIARRPSVLEAVAGKSSPPAIPISAQPNVYAVKVLDKVHILKEKKQKYVRVEKKALSLLLQSPGIVTLYFTFQDRESLYFVLKFAPNGEFLHYVKKLGSLDTHSATFYAAQLADAIGHIHRAGIVHRDIKPENMLLDANMRILVTDFGSAKILSDSLSNAANSNDAASLATAQIGDDEHSTRTRSFVGTAEYVSPELLADSKTGMPSDWWAFACVAFQMLAGRSPFHAANEYQTFQRILHRQFTYPNAFPPEAKELIDQLLVIEPDERPTSDQIRASSFFGHTDFDSLWSCTPPPMLPGLALSSNVANGRPTDSDGMDEVDFHFASFQRHHGMSSPSSNAIRSTSGDESGPSSSGDSQSQSDIHNRANKGDFGETNTRKVVAPPSDLDSRRLPFNAEIYDDLMLPNEFVTFMSPIIMRKTGAGNLFSKRCQLLLTTYPRLLCARESGKTIKVLCEVILRKIPLVGSNSSPADTQYPLQRAASTRSGLRKLRSHSLRSRPSTPSLPHSAKSTRAHGLLRNNTSNNSTDSLTRFASTGARAEQLLRHRIFGKGDKDESLPHDRSESAYSESKDPRYANWLLRVETRPPRQFLVHTPDRVFQFDDPSGDPQYWAQCIQEAEQQYAMSSFNPHRR</sequence>
<evidence type="ECO:0000313" key="13">
    <source>
        <dbReference type="Proteomes" id="UP001214628"/>
    </source>
</evidence>
<feature type="compositionally biased region" description="Polar residues" evidence="10">
    <location>
        <begin position="8"/>
        <end position="27"/>
    </location>
</feature>
<feature type="region of interest" description="Disordered" evidence="10">
    <location>
        <begin position="1"/>
        <end position="112"/>
    </location>
</feature>
<evidence type="ECO:0000313" key="12">
    <source>
        <dbReference type="EMBL" id="WFD42246.1"/>
    </source>
</evidence>
<evidence type="ECO:0000256" key="5">
    <source>
        <dbReference type="ARBA" id="ARBA00022741"/>
    </source>
</evidence>
<comment type="catalytic activity">
    <reaction evidence="9">
        <text>L-seryl-[protein] + ATP = O-phospho-L-seryl-[protein] + ADP + H(+)</text>
        <dbReference type="Rhea" id="RHEA:17989"/>
        <dbReference type="Rhea" id="RHEA-COMP:9863"/>
        <dbReference type="Rhea" id="RHEA-COMP:11604"/>
        <dbReference type="ChEBI" id="CHEBI:15378"/>
        <dbReference type="ChEBI" id="CHEBI:29999"/>
        <dbReference type="ChEBI" id="CHEBI:30616"/>
        <dbReference type="ChEBI" id="CHEBI:83421"/>
        <dbReference type="ChEBI" id="CHEBI:456216"/>
        <dbReference type="EC" id="2.7.11.1"/>
    </reaction>
</comment>
<dbReference type="InterPro" id="IPR050236">
    <property type="entry name" value="Ser_Thr_kinase_AGC"/>
</dbReference>
<name>A0AAF0F3H0_9BASI</name>
<feature type="compositionally biased region" description="Low complexity" evidence="10">
    <location>
        <begin position="81"/>
        <end position="97"/>
    </location>
</feature>
<proteinExistence type="inferred from homology"/>
<dbReference type="CDD" id="cd05581">
    <property type="entry name" value="STKc_PDK1"/>
    <property type="match status" value="1"/>
</dbReference>
<dbReference type="InterPro" id="IPR011993">
    <property type="entry name" value="PH-like_dom_sf"/>
</dbReference>
<feature type="compositionally biased region" description="Basic and acidic residues" evidence="10">
    <location>
        <begin position="364"/>
        <end position="383"/>
    </location>
</feature>
<feature type="region of interest" description="Disordered" evidence="10">
    <location>
        <begin position="364"/>
        <end position="519"/>
    </location>
</feature>
<evidence type="ECO:0000256" key="4">
    <source>
        <dbReference type="ARBA" id="ARBA00022679"/>
    </source>
</evidence>
<feature type="compositionally biased region" description="Polar residues" evidence="10">
    <location>
        <begin position="389"/>
        <end position="415"/>
    </location>
</feature>
<dbReference type="GO" id="GO:0004674">
    <property type="term" value="F:protein serine/threonine kinase activity"/>
    <property type="evidence" value="ECO:0007669"/>
    <property type="project" value="UniProtKB-KW"/>
</dbReference>
<accession>A0AAF0F3H0</accession>
<dbReference type="EC" id="2.7.11.1" evidence="2"/>
<feature type="compositionally biased region" description="Polar residues" evidence="10">
    <location>
        <begin position="45"/>
        <end position="61"/>
    </location>
</feature>
<dbReference type="InterPro" id="IPR000719">
    <property type="entry name" value="Prot_kinase_dom"/>
</dbReference>
<keyword evidence="4 12" id="KW-0808">Transferase</keyword>
<dbReference type="Pfam" id="PF00069">
    <property type="entry name" value="Pkinase"/>
    <property type="match status" value="1"/>
</dbReference>
<dbReference type="SUPFAM" id="SSF56112">
    <property type="entry name" value="Protein kinase-like (PK-like)"/>
    <property type="match status" value="1"/>
</dbReference>
<dbReference type="PANTHER" id="PTHR24356">
    <property type="entry name" value="SERINE/THREONINE-PROTEIN KINASE"/>
    <property type="match status" value="1"/>
</dbReference>
<feature type="compositionally biased region" description="Polar residues" evidence="10">
    <location>
        <begin position="1086"/>
        <end position="1101"/>
    </location>
</feature>
<evidence type="ECO:0000256" key="1">
    <source>
        <dbReference type="ARBA" id="ARBA00010006"/>
    </source>
</evidence>
<feature type="domain" description="Protein kinase" evidence="11">
    <location>
        <begin position="589"/>
        <end position="898"/>
    </location>
</feature>
<feature type="compositionally biased region" description="Polar residues" evidence="10">
    <location>
        <begin position="273"/>
        <end position="284"/>
    </location>
</feature>
<feature type="compositionally biased region" description="Basic residues" evidence="10">
    <location>
        <begin position="1104"/>
        <end position="1114"/>
    </location>
</feature>
<evidence type="ECO:0000256" key="10">
    <source>
        <dbReference type="SAM" id="MobiDB-lite"/>
    </source>
</evidence>
<dbReference type="SMART" id="SM00220">
    <property type="entry name" value="S_TKc"/>
    <property type="match status" value="1"/>
</dbReference>
<feature type="region of interest" description="Disordered" evidence="10">
    <location>
        <begin position="1167"/>
        <end position="1187"/>
    </location>
</feature>
<keyword evidence="6 12" id="KW-0418">Kinase</keyword>
<organism evidence="12 13">
    <name type="scientific">Malassezia psittaci</name>
    <dbReference type="NCBI Taxonomy" id="1821823"/>
    <lineage>
        <taxon>Eukaryota</taxon>
        <taxon>Fungi</taxon>
        <taxon>Dikarya</taxon>
        <taxon>Basidiomycota</taxon>
        <taxon>Ustilaginomycotina</taxon>
        <taxon>Malasseziomycetes</taxon>
        <taxon>Malasseziales</taxon>
        <taxon>Malasseziaceae</taxon>
        <taxon>Malassezia</taxon>
    </lineage>
</organism>
<keyword evidence="3 12" id="KW-0723">Serine/threonine-protein kinase</keyword>
<dbReference type="Gene3D" id="1.10.510.10">
    <property type="entry name" value="Transferase(Phosphotransferase) domain 1"/>
    <property type="match status" value="1"/>
</dbReference>
<dbReference type="Proteomes" id="UP001214628">
    <property type="component" value="Chromosome 1"/>
</dbReference>
<keyword evidence="7" id="KW-0067">ATP-binding</keyword>
<dbReference type="GO" id="GO:0035556">
    <property type="term" value="P:intracellular signal transduction"/>
    <property type="evidence" value="ECO:0007669"/>
    <property type="project" value="TreeGrafter"/>
</dbReference>
<feature type="compositionally biased region" description="Low complexity" evidence="10">
    <location>
        <begin position="1134"/>
        <end position="1147"/>
    </location>
</feature>
<evidence type="ECO:0000256" key="3">
    <source>
        <dbReference type="ARBA" id="ARBA00022527"/>
    </source>
</evidence>
<feature type="region of interest" description="Disordered" evidence="10">
    <location>
        <begin position="1086"/>
        <end position="1147"/>
    </location>
</feature>
<protein>
    <recommendedName>
        <fullName evidence="2">non-specific serine/threonine protein kinase</fullName>
        <ecNumber evidence="2">2.7.11.1</ecNumber>
    </recommendedName>
</protein>
<feature type="region of interest" description="Disordered" evidence="10">
    <location>
        <begin position="947"/>
        <end position="1004"/>
    </location>
</feature>
<comment type="similarity">
    <text evidence="1">Belongs to the protein kinase superfamily. AGC Ser/Thr protein kinase family. PDPK1 subfamily.</text>
</comment>
<evidence type="ECO:0000256" key="8">
    <source>
        <dbReference type="ARBA" id="ARBA00047899"/>
    </source>
</evidence>
<feature type="compositionally biased region" description="Basic and acidic residues" evidence="10">
    <location>
        <begin position="416"/>
        <end position="440"/>
    </location>
</feature>
<gene>
    <name evidence="12" type="primary">PDK1</name>
    <name evidence="12" type="ORF">MPSI1_000887</name>
</gene>
<dbReference type="InterPro" id="IPR008271">
    <property type="entry name" value="Ser/Thr_kinase_AS"/>
</dbReference>
<evidence type="ECO:0000259" key="11">
    <source>
        <dbReference type="PROSITE" id="PS50011"/>
    </source>
</evidence>
<dbReference type="SUPFAM" id="SSF50729">
    <property type="entry name" value="PH domain-like"/>
    <property type="match status" value="1"/>
</dbReference>
<dbReference type="AlphaFoldDB" id="A0AAF0F3H0"/>